<sequence length="122" mass="14130">MLLMLVLVLVLHRLILFPLATTHRSIIAYMPTVAWLQALVTTRTATSTTTRQTTTRAVVTGRWVIRTIVLLRWSTVGALFEACRCRAALLVLPRDKLGRRRCEVGCHPTILVRRCRRRRRRR</sequence>
<dbReference type="AlphaFoldDB" id="A0A2M4DI93"/>
<organism evidence="2">
    <name type="scientific">Anopheles darlingi</name>
    <name type="common">Mosquito</name>
    <dbReference type="NCBI Taxonomy" id="43151"/>
    <lineage>
        <taxon>Eukaryota</taxon>
        <taxon>Metazoa</taxon>
        <taxon>Ecdysozoa</taxon>
        <taxon>Arthropoda</taxon>
        <taxon>Hexapoda</taxon>
        <taxon>Insecta</taxon>
        <taxon>Pterygota</taxon>
        <taxon>Neoptera</taxon>
        <taxon>Endopterygota</taxon>
        <taxon>Diptera</taxon>
        <taxon>Nematocera</taxon>
        <taxon>Culicoidea</taxon>
        <taxon>Culicidae</taxon>
        <taxon>Anophelinae</taxon>
        <taxon>Anopheles</taxon>
    </lineage>
</organism>
<keyword evidence="1" id="KW-0732">Signal</keyword>
<feature type="chain" id="PRO_5014818155" description="Secreted protein" evidence="1">
    <location>
        <begin position="23"/>
        <end position="122"/>
    </location>
</feature>
<reference evidence="2" key="1">
    <citation type="submission" date="2018-01" db="EMBL/GenBank/DDBJ databases">
        <title>An insight into the sialome of Amazonian anophelines.</title>
        <authorList>
            <person name="Ribeiro J.M."/>
            <person name="Scarpassa V."/>
            <person name="Calvo E."/>
        </authorList>
    </citation>
    <scope>NUCLEOTIDE SEQUENCE</scope>
</reference>
<proteinExistence type="predicted"/>
<dbReference type="EMBL" id="GGFL01013116">
    <property type="protein sequence ID" value="MBW77294.1"/>
    <property type="molecule type" value="Transcribed_RNA"/>
</dbReference>
<name>A0A2M4DI93_ANODA</name>
<feature type="signal peptide" evidence="1">
    <location>
        <begin position="1"/>
        <end position="22"/>
    </location>
</feature>
<evidence type="ECO:0008006" key="3">
    <source>
        <dbReference type="Google" id="ProtNLM"/>
    </source>
</evidence>
<evidence type="ECO:0000313" key="2">
    <source>
        <dbReference type="EMBL" id="MBW77294.1"/>
    </source>
</evidence>
<accession>A0A2M4DI93</accession>
<evidence type="ECO:0000256" key="1">
    <source>
        <dbReference type="SAM" id="SignalP"/>
    </source>
</evidence>
<protein>
    <recommendedName>
        <fullName evidence="3">Secreted protein</fullName>
    </recommendedName>
</protein>